<dbReference type="CDD" id="cd00130">
    <property type="entry name" value="PAS"/>
    <property type="match status" value="2"/>
</dbReference>
<reference evidence="5" key="1">
    <citation type="journal article" date="2019" name="Int. J. Syst. Evol. Microbiol.">
        <title>The Global Catalogue of Microorganisms (GCM) 10K type strain sequencing project: providing services to taxonomists for standard genome sequencing and annotation.</title>
        <authorList>
            <consortium name="The Broad Institute Genomics Platform"/>
            <consortium name="The Broad Institute Genome Sequencing Center for Infectious Disease"/>
            <person name="Wu L."/>
            <person name="Ma J."/>
        </authorList>
    </citation>
    <scope>NUCLEOTIDE SEQUENCE [LARGE SCALE GENOMIC DNA]</scope>
    <source>
        <strain evidence="5">CCM 7855</strain>
    </source>
</reference>
<dbReference type="EMBL" id="BMCS01000001">
    <property type="protein sequence ID" value="GGF27851.1"/>
    <property type="molecule type" value="Genomic_DNA"/>
</dbReference>
<evidence type="ECO:0000313" key="5">
    <source>
        <dbReference type="Proteomes" id="UP000632454"/>
    </source>
</evidence>
<dbReference type="CDD" id="cd01949">
    <property type="entry name" value="GGDEF"/>
    <property type="match status" value="1"/>
</dbReference>
<dbReference type="Gene3D" id="3.30.450.20">
    <property type="entry name" value="PAS domain"/>
    <property type="match status" value="2"/>
</dbReference>
<feature type="domain" description="PAS" evidence="2">
    <location>
        <begin position="148"/>
        <end position="193"/>
    </location>
</feature>
<organism evidence="4 5">
    <name type="scientific">Williamsia phyllosphaerae</name>
    <dbReference type="NCBI Taxonomy" id="885042"/>
    <lineage>
        <taxon>Bacteria</taxon>
        <taxon>Bacillati</taxon>
        <taxon>Actinomycetota</taxon>
        <taxon>Actinomycetes</taxon>
        <taxon>Mycobacteriales</taxon>
        <taxon>Nocardiaceae</taxon>
        <taxon>Williamsia</taxon>
    </lineage>
</organism>
<accession>A0ABQ1UXB4</accession>
<dbReference type="SUPFAM" id="SSF55073">
    <property type="entry name" value="Nucleotide cyclase"/>
    <property type="match status" value="1"/>
</dbReference>
<dbReference type="NCBIfam" id="TIGR00254">
    <property type="entry name" value="GGDEF"/>
    <property type="match status" value="1"/>
</dbReference>
<protein>
    <recommendedName>
        <fullName evidence="6">Diguanylate cyclase</fullName>
    </recommendedName>
</protein>
<dbReference type="SMART" id="SM00267">
    <property type="entry name" value="GGDEF"/>
    <property type="match status" value="1"/>
</dbReference>
<proteinExistence type="predicted"/>
<dbReference type="Pfam" id="PF13188">
    <property type="entry name" value="PAS_8"/>
    <property type="match status" value="1"/>
</dbReference>
<dbReference type="InterPro" id="IPR000014">
    <property type="entry name" value="PAS"/>
</dbReference>
<comment type="caution">
    <text evidence="4">The sequence shown here is derived from an EMBL/GenBank/DDBJ whole genome shotgun (WGS) entry which is preliminary data.</text>
</comment>
<dbReference type="PROSITE" id="PS50112">
    <property type="entry name" value="PAS"/>
    <property type="match status" value="1"/>
</dbReference>
<dbReference type="PROSITE" id="PS50887">
    <property type="entry name" value="GGDEF"/>
    <property type="match status" value="1"/>
</dbReference>
<dbReference type="PANTHER" id="PTHR44757">
    <property type="entry name" value="DIGUANYLATE CYCLASE DGCP"/>
    <property type="match status" value="1"/>
</dbReference>
<feature type="region of interest" description="Disordered" evidence="1">
    <location>
        <begin position="446"/>
        <end position="465"/>
    </location>
</feature>
<dbReference type="RefSeq" id="WP_188489953.1">
    <property type="nucleotide sequence ID" value="NZ_BMCS01000001.1"/>
</dbReference>
<dbReference type="SUPFAM" id="SSF55785">
    <property type="entry name" value="PYP-like sensor domain (PAS domain)"/>
    <property type="match status" value="2"/>
</dbReference>
<dbReference type="InterPro" id="IPR052155">
    <property type="entry name" value="Biofilm_reg_signaling"/>
</dbReference>
<sequence length="465" mass="49945">MSPTNERQVCADHVHLDADMAAVGREYRILIEHSPDTIVVHEGREIVFVNPAGLRLIGASDVAQVVGHSLAEFVGQQSIPPMVARIRDLDHIGAVSEPTEMVLRRIGGRHVEVEAVSVLTRWEGRPAYQVVLRDLSAQRAAEAAAARAELLYTNVVSSLVEGVIVMDATGVIESINPAAAEIFGVDPALAVGQRMSTLWTGAEVIDCDGAILPPDQHPHVRTQSTGAPVSFVVGLRWPDRPVLWNSGTCSLLDSGAGSPMVVSFNDISDARNATARLEYQATHDSLTGLPNRLHVVTDVRSRLEDPHRRTEMAVLFLDLDNLKSVNDSLGHSVGDEVLREVAERLRRTVDADSLVGRVGGDEFVVVLAGDSVRVDEATDRIHRVLTMPIARPGWTVTVSASIGAVAVAVGDTRTINDLLRDSDVAMYAAKAAGGNRTQRFTEVVGEPRPIGTDGLQTPADTSGRL</sequence>
<dbReference type="Proteomes" id="UP000632454">
    <property type="component" value="Unassembled WGS sequence"/>
</dbReference>
<dbReference type="Pfam" id="PF13426">
    <property type="entry name" value="PAS_9"/>
    <property type="match status" value="1"/>
</dbReference>
<name>A0ABQ1UXB4_9NOCA</name>
<gene>
    <name evidence="4" type="ORF">GCM10007298_24560</name>
</gene>
<evidence type="ECO:0000256" key="1">
    <source>
        <dbReference type="SAM" id="MobiDB-lite"/>
    </source>
</evidence>
<dbReference type="InterPro" id="IPR043128">
    <property type="entry name" value="Rev_trsase/Diguanyl_cyclase"/>
</dbReference>
<dbReference type="PANTHER" id="PTHR44757:SF2">
    <property type="entry name" value="BIOFILM ARCHITECTURE MAINTENANCE PROTEIN MBAA"/>
    <property type="match status" value="1"/>
</dbReference>
<evidence type="ECO:0000259" key="2">
    <source>
        <dbReference type="PROSITE" id="PS50112"/>
    </source>
</evidence>
<dbReference type="InterPro" id="IPR000160">
    <property type="entry name" value="GGDEF_dom"/>
</dbReference>
<feature type="domain" description="GGDEF" evidence="3">
    <location>
        <begin position="310"/>
        <end position="442"/>
    </location>
</feature>
<dbReference type="Pfam" id="PF00990">
    <property type="entry name" value="GGDEF"/>
    <property type="match status" value="1"/>
</dbReference>
<dbReference type="Gene3D" id="3.30.70.270">
    <property type="match status" value="1"/>
</dbReference>
<dbReference type="SMART" id="SM00091">
    <property type="entry name" value="PAS"/>
    <property type="match status" value="2"/>
</dbReference>
<feature type="compositionally biased region" description="Polar residues" evidence="1">
    <location>
        <begin position="454"/>
        <end position="465"/>
    </location>
</feature>
<dbReference type="InterPro" id="IPR029787">
    <property type="entry name" value="Nucleotide_cyclase"/>
</dbReference>
<keyword evidence="5" id="KW-1185">Reference proteome</keyword>
<evidence type="ECO:0000259" key="3">
    <source>
        <dbReference type="PROSITE" id="PS50887"/>
    </source>
</evidence>
<evidence type="ECO:0008006" key="6">
    <source>
        <dbReference type="Google" id="ProtNLM"/>
    </source>
</evidence>
<dbReference type="NCBIfam" id="TIGR00229">
    <property type="entry name" value="sensory_box"/>
    <property type="match status" value="1"/>
</dbReference>
<evidence type="ECO:0000313" key="4">
    <source>
        <dbReference type="EMBL" id="GGF27851.1"/>
    </source>
</evidence>
<dbReference type="InterPro" id="IPR035965">
    <property type="entry name" value="PAS-like_dom_sf"/>
</dbReference>